<evidence type="ECO:0000313" key="5">
    <source>
        <dbReference type="EMBL" id="MBR7831749.1"/>
    </source>
</evidence>
<dbReference type="PROSITE" id="PS51000">
    <property type="entry name" value="HTH_DEOR_2"/>
    <property type="match status" value="1"/>
</dbReference>
<keyword evidence="1" id="KW-0805">Transcription regulation</keyword>
<evidence type="ECO:0000259" key="4">
    <source>
        <dbReference type="PROSITE" id="PS51000"/>
    </source>
</evidence>
<feature type="domain" description="HTH deoR-type" evidence="4">
    <location>
        <begin position="3"/>
        <end position="58"/>
    </location>
</feature>
<dbReference type="PANTHER" id="PTHR30363">
    <property type="entry name" value="HTH-TYPE TRANSCRIPTIONAL REGULATOR SRLR-RELATED"/>
    <property type="match status" value="1"/>
</dbReference>
<dbReference type="PROSITE" id="PS00894">
    <property type="entry name" value="HTH_DEOR_1"/>
    <property type="match status" value="1"/>
</dbReference>
<keyword evidence="2" id="KW-0238">DNA-binding</keyword>
<dbReference type="SMART" id="SM00420">
    <property type="entry name" value="HTH_DEOR"/>
    <property type="match status" value="1"/>
</dbReference>
<dbReference type="SUPFAM" id="SSF46785">
    <property type="entry name" value="Winged helix' DNA-binding domain"/>
    <property type="match status" value="1"/>
</dbReference>
<sequence>MHRSQRVAVILERLAGGATLDVAGVADDLGVSVATVRRDLTLLDEQNLLVRTRGGAVGCAKSACEVPVRYREARGRTAKRAIARTALRCLAAGPQVLAVNGGTTTWELARLLATRSEITVVTNALNIAQVLVDRPRVKLVVTGGVARSTSSELVGPWAERAFSGVTVDTVFIGVDGIDETGLSTHDEAEAHINAVMIERARRVVVLADGSKIGLRHRAHVADLAAVDELVTDPSADRAVLADLAARGVNVRVAEAAAETARR</sequence>
<dbReference type="InterPro" id="IPR018356">
    <property type="entry name" value="Tscrpt_reg_HTH_DeoR_CS"/>
</dbReference>
<gene>
    <name evidence="5" type="ORF">KDL01_00670</name>
</gene>
<dbReference type="Gene3D" id="3.40.50.1360">
    <property type="match status" value="1"/>
</dbReference>
<dbReference type="InterPro" id="IPR014036">
    <property type="entry name" value="DeoR-like_C"/>
</dbReference>
<evidence type="ECO:0000256" key="2">
    <source>
        <dbReference type="ARBA" id="ARBA00023125"/>
    </source>
</evidence>
<reference evidence="5" key="1">
    <citation type="submission" date="2021-04" db="EMBL/GenBank/DDBJ databases">
        <title>Genome based classification of Actinospica acidithermotolerans sp. nov., an actinobacterium isolated from an Indonesian hot spring.</title>
        <authorList>
            <person name="Kusuma A.B."/>
            <person name="Putra K.E."/>
            <person name="Nafisah S."/>
            <person name="Loh J."/>
            <person name="Nouioui I."/>
            <person name="Goodfellow M."/>
        </authorList>
    </citation>
    <scope>NUCLEOTIDE SEQUENCE</scope>
    <source>
        <strain evidence="5">CSCA 57</strain>
    </source>
</reference>
<dbReference type="Proteomes" id="UP000675781">
    <property type="component" value="Unassembled WGS sequence"/>
</dbReference>
<dbReference type="AlphaFoldDB" id="A0A941ILH9"/>
<dbReference type="SMART" id="SM01134">
    <property type="entry name" value="DeoRC"/>
    <property type="match status" value="1"/>
</dbReference>
<dbReference type="PANTHER" id="PTHR30363:SF44">
    <property type="entry name" value="AGA OPERON TRANSCRIPTIONAL REPRESSOR-RELATED"/>
    <property type="match status" value="1"/>
</dbReference>
<organism evidence="5 6">
    <name type="scientific">Actinospica durhamensis</name>
    <dbReference type="NCBI Taxonomy" id="1508375"/>
    <lineage>
        <taxon>Bacteria</taxon>
        <taxon>Bacillati</taxon>
        <taxon>Actinomycetota</taxon>
        <taxon>Actinomycetes</taxon>
        <taxon>Catenulisporales</taxon>
        <taxon>Actinospicaceae</taxon>
        <taxon>Actinospica</taxon>
    </lineage>
</organism>
<dbReference type="InterPro" id="IPR001034">
    <property type="entry name" value="DeoR_HTH"/>
</dbReference>
<evidence type="ECO:0000256" key="1">
    <source>
        <dbReference type="ARBA" id="ARBA00023015"/>
    </source>
</evidence>
<keyword evidence="6" id="KW-1185">Reference proteome</keyword>
<dbReference type="PRINTS" id="PR00037">
    <property type="entry name" value="HTHLACR"/>
</dbReference>
<protein>
    <submittedName>
        <fullName evidence="5">DeoR/GlpR transcriptional regulator</fullName>
    </submittedName>
</protein>
<accession>A0A941ILH9</accession>
<proteinExistence type="predicted"/>
<dbReference type="Pfam" id="PF00455">
    <property type="entry name" value="DeoRC"/>
    <property type="match status" value="1"/>
</dbReference>
<evidence type="ECO:0000256" key="3">
    <source>
        <dbReference type="ARBA" id="ARBA00023163"/>
    </source>
</evidence>
<name>A0A941ILH9_9ACTN</name>
<evidence type="ECO:0000313" key="6">
    <source>
        <dbReference type="Proteomes" id="UP000675781"/>
    </source>
</evidence>
<dbReference type="InterPro" id="IPR037171">
    <property type="entry name" value="NagB/RpiA_transferase-like"/>
</dbReference>
<dbReference type="InterPro" id="IPR036390">
    <property type="entry name" value="WH_DNA-bd_sf"/>
</dbReference>
<dbReference type="EMBL" id="JAGSOG010000002">
    <property type="protein sequence ID" value="MBR7831749.1"/>
    <property type="molecule type" value="Genomic_DNA"/>
</dbReference>
<dbReference type="GO" id="GO:0003700">
    <property type="term" value="F:DNA-binding transcription factor activity"/>
    <property type="evidence" value="ECO:0007669"/>
    <property type="project" value="InterPro"/>
</dbReference>
<dbReference type="InterPro" id="IPR050313">
    <property type="entry name" value="Carb_Metab_HTH_regulators"/>
</dbReference>
<comment type="caution">
    <text evidence="5">The sequence shown here is derived from an EMBL/GenBank/DDBJ whole genome shotgun (WGS) entry which is preliminary data.</text>
</comment>
<dbReference type="GO" id="GO:0003677">
    <property type="term" value="F:DNA binding"/>
    <property type="evidence" value="ECO:0007669"/>
    <property type="project" value="UniProtKB-KW"/>
</dbReference>
<dbReference type="Pfam" id="PF08220">
    <property type="entry name" value="HTH_DeoR"/>
    <property type="match status" value="1"/>
</dbReference>
<keyword evidence="3" id="KW-0804">Transcription</keyword>
<dbReference type="SUPFAM" id="SSF100950">
    <property type="entry name" value="NagB/RpiA/CoA transferase-like"/>
    <property type="match status" value="1"/>
</dbReference>